<dbReference type="PANTHER" id="PTHR11530">
    <property type="entry name" value="D-AMINO ACID OXIDASE"/>
    <property type="match status" value="1"/>
</dbReference>
<evidence type="ECO:0000256" key="3">
    <source>
        <dbReference type="ARBA" id="ARBA00022630"/>
    </source>
</evidence>
<keyword evidence="5" id="KW-0560">Oxidoreductase</keyword>
<dbReference type="VEuPathDB" id="FungiDB:MUCCIDRAFT_155983"/>
<organism evidence="7 8">
    <name type="scientific">Mucor lusitanicus CBS 277.49</name>
    <dbReference type="NCBI Taxonomy" id="747725"/>
    <lineage>
        <taxon>Eukaryota</taxon>
        <taxon>Fungi</taxon>
        <taxon>Fungi incertae sedis</taxon>
        <taxon>Mucoromycota</taxon>
        <taxon>Mucoromycotina</taxon>
        <taxon>Mucoromycetes</taxon>
        <taxon>Mucorales</taxon>
        <taxon>Mucorineae</taxon>
        <taxon>Mucoraceae</taxon>
        <taxon>Mucor</taxon>
    </lineage>
</organism>
<reference evidence="7 8" key="1">
    <citation type="submission" date="2015-06" db="EMBL/GenBank/DDBJ databases">
        <title>Expansion of signal transduction pathways in fungi by whole-genome duplication.</title>
        <authorList>
            <consortium name="DOE Joint Genome Institute"/>
            <person name="Corrochano L.M."/>
            <person name="Kuo A."/>
            <person name="Marcet-Houben M."/>
            <person name="Polaino S."/>
            <person name="Salamov A."/>
            <person name="Villalobos J.M."/>
            <person name="Alvarez M.I."/>
            <person name="Avalos J."/>
            <person name="Benito E.P."/>
            <person name="Benoit I."/>
            <person name="Burger G."/>
            <person name="Camino L.P."/>
            <person name="Canovas D."/>
            <person name="Cerda-Olmedo E."/>
            <person name="Cheng J.-F."/>
            <person name="Dominguez A."/>
            <person name="Elias M."/>
            <person name="Eslava A.P."/>
            <person name="Glaser F."/>
            <person name="Grimwood J."/>
            <person name="Gutierrez G."/>
            <person name="Heitman J."/>
            <person name="Henrissat B."/>
            <person name="Iturriaga E.A."/>
            <person name="Lang B.F."/>
            <person name="Lavin J.L."/>
            <person name="Lee S."/>
            <person name="Li W."/>
            <person name="Lindquist E."/>
            <person name="Lopez-Garcia S."/>
            <person name="Luque E.M."/>
            <person name="Marcos A.T."/>
            <person name="Martin J."/>
            <person name="Mccluskey K."/>
            <person name="Medina H.R."/>
            <person name="Miralles-Duran A."/>
            <person name="Miyazaki A."/>
            <person name="Munoz-Torres E."/>
            <person name="Oguiza J.A."/>
            <person name="Ohm R."/>
            <person name="Olmedo M."/>
            <person name="Orejas M."/>
            <person name="Ortiz-Castellanos L."/>
            <person name="Pisabarro A.G."/>
            <person name="Rodriguez-Romero J."/>
            <person name="Ruiz-Herrera J."/>
            <person name="Ruiz-Vazquez R."/>
            <person name="Sanz C."/>
            <person name="Schackwitz W."/>
            <person name="Schmutz J."/>
            <person name="Shahriari M."/>
            <person name="Shelest E."/>
            <person name="Silva-Franco F."/>
            <person name="Soanes D."/>
            <person name="Syed K."/>
            <person name="Tagua V.G."/>
            <person name="Talbot N.J."/>
            <person name="Thon M."/>
            <person name="De Vries R.P."/>
            <person name="Wiebenga A."/>
            <person name="Yadav J.S."/>
            <person name="Braun E.L."/>
            <person name="Baker S."/>
            <person name="Garre V."/>
            <person name="Horwitz B."/>
            <person name="Torres-Martinez S."/>
            <person name="Idnurm A."/>
            <person name="Herrera-Estrella A."/>
            <person name="Gabaldon T."/>
            <person name="Grigoriev I.V."/>
        </authorList>
    </citation>
    <scope>NUCLEOTIDE SEQUENCE [LARGE SCALE GENOMIC DNA]</scope>
    <source>
        <strain evidence="7 8">CBS 277.49</strain>
    </source>
</reference>
<evidence type="ECO:0000313" key="8">
    <source>
        <dbReference type="Proteomes" id="UP000077051"/>
    </source>
</evidence>
<dbReference type="AlphaFoldDB" id="A0A168KVN7"/>
<dbReference type="GO" id="GO:0019478">
    <property type="term" value="P:D-amino acid catabolic process"/>
    <property type="evidence" value="ECO:0007669"/>
    <property type="project" value="TreeGrafter"/>
</dbReference>
<accession>A0A168KVN7</accession>
<protein>
    <recommendedName>
        <fullName evidence="6">FAD dependent oxidoreductase domain-containing protein</fullName>
    </recommendedName>
</protein>
<dbReference type="InterPro" id="IPR006076">
    <property type="entry name" value="FAD-dep_OxRdtase"/>
</dbReference>
<dbReference type="Gene3D" id="3.30.9.10">
    <property type="entry name" value="D-Amino Acid Oxidase, subunit A, domain 2"/>
    <property type="match status" value="1"/>
</dbReference>
<keyword evidence="8" id="KW-1185">Reference proteome</keyword>
<keyword evidence="4" id="KW-0274">FAD</keyword>
<dbReference type="InterPro" id="IPR023209">
    <property type="entry name" value="DAO"/>
</dbReference>
<evidence type="ECO:0000259" key="6">
    <source>
        <dbReference type="Pfam" id="PF01266"/>
    </source>
</evidence>
<dbReference type="STRING" id="747725.A0A168KVN7"/>
<comment type="similarity">
    <text evidence="2">Belongs to the DAMOX/DASOX family.</text>
</comment>
<dbReference type="PANTHER" id="PTHR11530:SF11">
    <property type="entry name" value="D-ASPARTATE OXIDASE"/>
    <property type="match status" value="1"/>
</dbReference>
<evidence type="ECO:0000256" key="1">
    <source>
        <dbReference type="ARBA" id="ARBA00001974"/>
    </source>
</evidence>
<evidence type="ECO:0000256" key="4">
    <source>
        <dbReference type="ARBA" id="ARBA00022827"/>
    </source>
</evidence>
<proteinExistence type="inferred from homology"/>
<dbReference type="EMBL" id="AMYB01000004">
    <property type="protein sequence ID" value="OAD02823.1"/>
    <property type="molecule type" value="Genomic_DNA"/>
</dbReference>
<dbReference type="SUPFAM" id="SSF51971">
    <property type="entry name" value="Nucleotide-binding domain"/>
    <property type="match status" value="1"/>
</dbReference>
<gene>
    <name evidence="7" type="ORF">MUCCIDRAFT_155983</name>
</gene>
<keyword evidence="3" id="KW-0285">Flavoprotein</keyword>
<name>A0A168KVN7_MUCCL</name>
<evidence type="ECO:0000256" key="5">
    <source>
        <dbReference type="ARBA" id="ARBA00023002"/>
    </source>
</evidence>
<dbReference type="GO" id="GO:0005737">
    <property type="term" value="C:cytoplasm"/>
    <property type="evidence" value="ECO:0007669"/>
    <property type="project" value="TreeGrafter"/>
</dbReference>
<feature type="domain" description="FAD dependent oxidoreductase" evidence="6">
    <location>
        <begin position="13"/>
        <end position="182"/>
    </location>
</feature>
<dbReference type="Proteomes" id="UP000077051">
    <property type="component" value="Unassembled WGS sequence"/>
</dbReference>
<dbReference type="OrthoDB" id="2015447at2759"/>
<evidence type="ECO:0000313" key="7">
    <source>
        <dbReference type="EMBL" id="OAD02823.1"/>
    </source>
</evidence>
<evidence type="ECO:0000256" key="2">
    <source>
        <dbReference type="ARBA" id="ARBA00006730"/>
    </source>
</evidence>
<dbReference type="SUPFAM" id="SSF54373">
    <property type="entry name" value="FAD-linked reductases, C-terminal domain"/>
    <property type="match status" value="1"/>
</dbReference>
<comment type="cofactor">
    <cofactor evidence="1">
        <name>FAD</name>
        <dbReference type="ChEBI" id="CHEBI:57692"/>
    </cofactor>
</comment>
<comment type="caution">
    <text evidence="7">The sequence shown here is derived from an EMBL/GenBank/DDBJ whole genome shotgun (WGS) entry which is preliminary data.</text>
</comment>
<dbReference type="Pfam" id="PF01266">
    <property type="entry name" value="DAO"/>
    <property type="match status" value="1"/>
</dbReference>
<dbReference type="GO" id="GO:0003884">
    <property type="term" value="F:D-amino-acid oxidase activity"/>
    <property type="evidence" value="ECO:0007669"/>
    <property type="project" value="InterPro"/>
</dbReference>
<dbReference type="GO" id="GO:0071949">
    <property type="term" value="F:FAD binding"/>
    <property type="evidence" value="ECO:0007669"/>
    <property type="project" value="InterPro"/>
</dbReference>
<sequence length="205" mass="22431">MGGKHRKQKIDRISDVITDDVDIVVNCTGVRAKDLAGVMDAAIVPTRGQNVIIKAPHIRKTISMSKRDSYTYVIPRCDGTVVLGTTKDTSSTDPAIDPNTTNDILKRAIECCPDLSLLHKGVDDLDVIDNVVGIRPVRNGGPQVQNEHYKLESGKEVLITHNYGHGGSGYQSSWGTAQEAVRLIHQGHNALRNGSKEMRKLLSRL</sequence>